<accession>A0A0A9EGH6</accession>
<dbReference type="AlphaFoldDB" id="A0A0A9EGH6"/>
<organism evidence="1">
    <name type="scientific">Arundo donax</name>
    <name type="common">Giant reed</name>
    <name type="synonym">Donax arundinaceus</name>
    <dbReference type="NCBI Taxonomy" id="35708"/>
    <lineage>
        <taxon>Eukaryota</taxon>
        <taxon>Viridiplantae</taxon>
        <taxon>Streptophyta</taxon>
        <taxon>Embryophyta</taxon>
        <taxon>Tracheophyta</taxon>
        <taxon>Spermatophyta</taxon>
        <taxon>Magnoliopsida</taxon>
        <taxon>Liliopsida</taxon>
        <taxon>Poales</taxon>
        <taxon>Poaceae</taxon>
        <taxon>PACMAD clade</taxon>
        <taxon>Arundinoideae</taxon>
        <taxon>Arundineae</taxon>
        <taxon>Arundo</taxon>
    </lineage>
</organism>
<protein>
    <submittedName>
        <fullName evidence="1">SYMRK</fullName>
    </submittedName>
</protein>
<proteinExistence type="predicted"/>
<name>A0A0A9EGH6_ARUDO</name>
<dbReference type="EMBL" id="GBRH01199807">
    <property type="protein sequence ID" value="JAD98088.1"/>
    <property type="molecule type" value="Transcribed_RNA"/>
</dbReference>
<reference evidence="1" key="2">
    <citation type="journal article" date="2015" name="Data Brief">
        <title>Shoot transcriptome of the giant reed, Arundo donax.</title>
        <authorList>
            <person name="Barrero R.A."/>
            <person name="Guerrero F.D."/>
            <person name="Moolhuijzen P."/>
            <person name="Goolsby J.A."/>
            <person name="Tidwell J."/>
            <person name="Bellgard S.E."/>
            <person name="Bellgard M.I."/>
        </authorList>
    </citation>
    <scope>NUCLEOTIDE SEQUENCE</scope>
    <source>
        <tissue evidence="1">Shoot tissue taken approximately 20 cm above the soil surface</tissue>
    </source>
</reference>
<sequence length="83" mass="9176">MDLMYSDELFSMIRASSSSLRTSSMLGRKVEKGSVHTDATSSTLHMASEQYCPFMPGSTISSILYSLMYGFAHSTKLHSSRGR</sequence>
<evidence type="ECO:0000313" key="1">
    <source>
        <dbReference type="EMBL" id="JAD98088.1"/>
    </source>
</evidence>
<reference evidence="1" key="1">
    <citation type="submission" date="2014-09" db="EMBL/GenBank/DDBJ databases">
        <authorList>
            <person name="Magalhaes I.L.F."/>
            <person name="Oliveira U."/>
            <person name="Santos F.R."/>
            <person name="Vidigal T.H.D.A."/>
            <person name="Brescovit A.D."/>
            <person name="Santos A.J."/>
        </authorList>
    </citation>
    <scope>NUCLEOTIDE SEQUENCE</scope>
    <source>
        <tissue evidence="1">Shoot tissue taken approximately 20 cm above the soil surface</tissue>
    </source>
</reference>